<proteinExistence type="predicted"/>
<name>A0A6J5L8A8_9CAUD</name>
<organism evidence="1">
    <name type="scientific">uncultured Caudovirales phage</name>
    <dbReference type="NCBI Taxonomy" id="2100421"/>
    <lineage>
        <taxon>Viruses</taxon>
        <taxon>Duplodnaviria</taxon>
        <taxon>Heunggongvirae</taxon>
        <taxon>Uroviricota</taxon>
        <taxon>Caudoviricetes</taxon>
        <taxon>Peduoviridae</taxon>
        <taxon>Maltschvirus</taxon>
        <taxon>Maltschvirus maltsch</taxon>
    </lineage>
</organism>
<sequence length="94" mass="10969">MAAPSNDSRYYDSTIDYFAFKADGDNVPVIYYDFSDLGRVNYVDYAWKQGDRIDALASEFFLFPTRWWIIAEFNPKISDWLNVTPGTVIRIPRV</sequence>
<accession>A0A6J5L8A8</accession>
<protein>
    <recommendedName>
        <fullName evidence="2">LysM domain-containing protein</fullName>
    </recommendedName>
</protein>
<gene>
    <name evidence="1" type="ORF">UFOVP115_25</name>
</gene>
<reference evidence="1" key="1">
    <citation type="submission" date="2020-04" db="EMBL/GenBank/DDBJ databases">
        <authorList>
            <person name="Chiriac C."/>
            <person name="Salcher M."/>
            <person name="Ghai R."/>
            <person name="Kavagutti S V."/>
        </authorList>
    </citation>
    <scope>NUCLEOTIDE SEQUENCE</scope>
</reference>
<dbReference type="EMBL" id="LR796236">
    <property type="protein sequence ID" value="CAB4129476.1"/>
    <property type="molecule type" value="Genomic_DNA"/>
</dbReference>
<evidence type="ECO:0008006" key="2">
    <source>
        <dbReference type="Google" id="ProtNLM"/>
    </source>
</evidence>
<evidence type="ECO:0000313" key="1">
    <source>
        <dbReference type="EMBL" id="CAB4129476.1"/>
    </source>
</evidence>